<dbReference type="Gene3D" id="3.40.30.10">
    <property type="entry name" value="Glutaredoxin"/>
    <property type="match status" value="1"/>
</dbReference>
<accession>A0A2T6KQ12</accession>
<keyword evidence="4" id="KW-1185">Reference proteome</keyword>
<name>A0A2T6KQ12_9RHOB</name>
<dbReference type="RefSeq" id="WP_108384388.1">
    <property type="nucleotide sequence ID" value="NZ_QBUD01000001.1"/>
</dbReference>
<reference evidence="3 4" key="1">
    <citation type="submission" date="2018-04" db="EMBL/GenBank/DDBJ databases">
        <title>Genomic Encyclopedia of Archaeal and Bacterial Type Strains, Phase II (KMG-II): from individual species to whole genera.</title>
        <authorList>
            <person name="Goeker M."/>
        </authorList>
    </citation>
    <scope>NUCLEOTIDE SEQUENCE [LARGE SCALE GENOMIC DNA]</scope>
    <source>
        <strain evidence="3 4">DSM 29955</strain>
    </source>
</reference>
<organism evidence="3 4">
    <name type="scientific">Yoonia sediminilitoris</name>
    <dbReference type="NCBI Taxonomy" id="1286148"/>
    <lineage>
        <taxon>Bacteria</taxon>
        <taxon>Pseudomonadati</taxon>
        <taxon>Pseudomonadota</taxon>
        <taxon>Alphaproteobacteria</taxon>
        <taxon>Rhodobacterales</taxon>
        <taxon>Paracoccaceae</taxon>
        <taxon>Yoonia</taxon>
    </lineage>
</organism>
<dbReference type="EMBL" id="QBUD01000001">
    <property type="protein sequence ID" value="PUB18643.1"/>
    <property type="molecule type" value="Genomic_DNA"/>
</dbReference>
<dbReference type="PANTHER" id="PTHR44051">
    <property type="entry name" value="GLUTATHIONE S-TRANSFERASE-RELATED"/>
    <property type="match status" value="1"/>
</dbReference>
<sequence>MITLYHSPRSRSTSVLSLLRLMGKETEVKVQTIQVKRRGGLGDSDPRNPHPEGKVPVLEVDGRMIRERAAIMLWLTDHFDSALGRGISSPVRGDYLSWLFYYGNVMEPLMYLSFLEVTDNPMVNEWCRDNAAMYAALEVALSGHDFLVDDQISAADILVASPFTWIPDMVPDSEPIRNWLSRCEAAQDMAWLAEVENAGLRELGLADEQESA</sequence>
<evidence type="ECO:0000256" key="1">
    <source>
        <dbReference type="SAM" id="MobiDB-lite"/>
    </source>
</evidence>
<keyword evidence="3" id="KW-0808">Transferase</keyword>
<dbReference type="OrthoDB" id="5740960at2"/>
<dbReference type="GO" id="GO:0016740">
    <property type="term" value="F:transferase activity"/>
    <property type="evidence" value="ECO:0007669"/>
    <property type="project" value="UniProtKB-KW"/>
</dbReference>
<feature type="compositionally biased region" description="Basic and acidic residues" evidence="1">
    <location>
        <begin position="44"/>
        <end position="53"/>
    </location>
</feature>
<dbReference type="Proteomes" id="UP000244523">
    <property type="component" value="Unassembled WGS sequence"/>
</dbReference>
<evidence type="ECO:0000259" key="2">
    <source>
        <dbReference type="PROSITE" id="PS50404"/>
    </source>
</evidence>
<dbReference type="PANTHER" id="PTHR44051:SF8">
    <property type="entry name" value="GLUTATHIONE S-TRANSFERASE GSTA"/>
    <property type="match status" value="1"/>
</dbReference>
<gene>
    <name evidence="3" type="ORF">C8N45_101228</name>
</gene>
<evidence type="ECO:0000313" key="3">
    <source>
        <dbReference type="EMBL" id="PUB18643.1"/>
    </source>
</evidence>
<evidence type="ECO:0000313" key="4">
    <source>
        <dbReference type="Proteomes" id="UP000244523"/>
    </source>
</evidence>
<dbReference type="CDD" id="cd03046">
    <property type="entry name" value="GST_N_GTT1_like"/>
    <property type="match status" value="1"/>
</dbReference>
<dbReference type="InterPro" id="IPR004045">
    <property type="entry name" value="Glutathione_S-Trfase_N"/>
</dbReference>
<feature type="region of interest" description="Disordered" evidence="1">
    <location>
        <begin position="35"/>
        <end position="55"/>
    </location>
</feature>
<protein>
    <submittedName>
        <fullName evidence="3">Glutathione S-transferase</fullName>
    </submittedName>
</protein>
<dbReference type="Pfam" id="PF00043">
    <property type="entry name" value="GST_C"/>
    <property type="match status" value="1"/>
</dbReference>
<proteinExistence type="predicted"/>
<feature type="domain" description="GST N-terminal" evidence="2">
    <location>
        <begin position="1"/>
        <end position="83"/>
    </location>
</feature>
<dbReference type="AlphaFoldDB" id="A0A2T6KQ12"/>
<dbReference type="InterPro" id="IPR036282">
    <property type="entry name" value="Glutathione-S-Trfase_C_sf"/>
</dbReference>
<dbReference type="SUPFAM" id="SSF47616">
    <property type="entry name" value="GST C-terminal domain-like"/>
    <property type="match status" value="1"/>
</dbReference>
<comment type="caution">
    <text evidence="3">The sequence shown here is derived from an EMBL/GenBank/DDBJ whole genome shotgun (WGS) entry which is preliminary data.</text>
</comment>
<dbReference type="Gene3D" id="1.20.1050.10">
    <property type="match status" value="1"/>
</dbReference>
<dbReference type="CDD" id="cd03207">
    <property type="entry name" value="GST_C_8"/>
    <property type="match status" value="1"/>
</dbReference>
<dbReference type="PROSITE" id="PS50404">
    <property type="entry name" value="GST_NTER"/>
    <property type="match status" value="1"/>
</dbReference>
<dbReference type="InterPro" id="IPR004046">
    <property type="entry name" value="GST_C"/>
</dbReference>
<dbReference type="InterPro" id="IPR036249">
    <property type="entry name" value="Thioredoxin-like_sf"/>
</dbReference>
<dbReference type="SUPFAM" id="SSF52833">
    <property type="entry name" value="Thioredoxin-like"/>
    <property type="match status" value="1"/>
</dbReference>